<proteinExistence type="predicted"/>
<dbReference type="PANTHER" id="PTHR28106">
    <property type="entry name" value="MITOCHONDRIAL ATPASE COMPLEX SUBUNIT ATP10"/>
    <property type="match status" value="1"/>
</dbReference>
<organism evidence="1 2">
    <name type="scientific">Kingdonia uniflora</name>
    <dbReference type="NCBI Taxonomy" id="39325"/>
    <lineage>
        <taxon>Eukaryota</taxon>
        <taxon>Viridiplantae</taxon>
        <taxon>Streptophyta</taxon>
        <taxon>Embryophyta</taxon>
        <taxon>Tracheophyta</taxon>
        <taxon>Spermatophyta</taxon>
        <taxon>Magnoliopsida</taxon>
        <taxon>Ranunculales</taxon>
        <taxon>Circaeasteraceae</taxon>
        <taxon>Kingdonia</taxon>
    </lineage>
</organism>
<keyword evidence="2" id="KW-1185">Reference proteome</keyword>
<sequence>MLRFRRLMISNSSSPQSLLFRAKTRITHETSDNPHHLTSLPSQSTTYRHLDFYQIGNKGAIEKERARLNDEMNRGYFADISEMKEHGGKVGMASKTIIPATSAVKFPTFEVNYPNGASLKLPIIYPEKGDKSGKMAVAGPSLLCISFRASAEGMINSWTTPFLKTFSASKDIHMFESRLYALKGYGHQLDDKMGLEVSIIESGFLSFTPVKKLLLWIMRKPKTEVENNAVQKQNVYAFGDHYYFRKELKILNLLTGYVFLLDRYGRIRWQGFGSASEEEVASLLSCTSSLLEEN</sequence>
<reference evidence="1 2" key="1">
    <citation type="journal article" date="2020" name="IScience">
        <title>Genome Sequencing of the Endangered Kingdonia uniflora (Circaeasteraceae, Ranunculales) Reveals Potential Mechanisms of Evolutionary Specialization.</title>
        <authorList>
            <person name="Sun Y."/>
            <person name="Deng T."/>
            <person name="Zhang A."/>
            <person name="Moore M.J."/>
            <person name="Landis J.B."/>
            <person name="Lin N."/>
            <person name="Zhang H."/>
            <person name="Zhang X."/>
            <person name="Huang J."/>
            <person name="Zhang X."/>
            <person name="Sun H."/>
            <person name="Wang H."/>
        </authorList>
    </citation>
    <scope>NUCLEOTIDE SEQUENCE [LARGE SCALE GENOMIC DNA]</scope>
    <source>
        <strain evidence="1">TB1705</strain>
        <tissue evidence="1">Leaf</tissue>
    </source>
</reference>
<dbReference type="EMBL" id="JACGCM010002866">
    <property type="protein sequence ID" value="KAF6134344.1"/>
    <property type="molecule type" value="Genomic_DNA"/>
</dbReference>
<evidence type="ECO:0000313" key="1">
    <source>
        <dbReference type="EMBL" id="KAF6134344.1"/>
    </source>
</evidence>
<name>A0A7J7KVL4_9MAGN</name>
<protein>
    <recommendedName>
        <fullName evidence="3">AT1G08220-like protein</fullName>
    </recommendedName>
</protein>
<dbReference type="AlphaFoldDB" id="A0A7J7KVL4"/>
<dbReference type="GO" id="GO:0033615">
    <property type="term" value="P:mitochondrial proton-transporting ATP synthase complex assembly"/>
    <property type="evidence" value="ECO:0007669"/>
    <property type="project" value="TreeGrafter"/>
</dbReference>
<evidence type="ECO:0008006" key="3">
    <source>
        <dbReference type="Google" id="ProtNLM"/>
    </source>
</evidence>
<accession>A0A7J7KVL4</accession>
<dbReference type="GO" id="GO:0005743">
    <property type="term" value="C:mitochondrial inner membrane"/>
    <property type="evidence" value="ECO:0007669"/>
    <property type="project" value="TreeGrafter"/>
</dbReference>
<comment type="caution">
    <text evidence="1">The sequence shown here is derived from an EMBL/GenBank/DDBJ whole genome shotgun (WGS) entry which is preliminary data.</text>
</comment>
<dbReference type="Pfam" id="PF05176">
    <property type="entry name" value="ATP-synt_10"/>
    <property type="match status" value="1"/>
</dbReference>
<dbReference type="InterPro" id="IPR007849">
    <property type="entry name" value="ATP10"/>
</dbReference>
<dbReference type="OrthoDB" id="17089at2759"/>
<evidence type="ECO:0000313" key="2">
    <source>
        <dbReference type="Proteomes" id="UP000541444"/>
    </source>
</evidence>
<dbReference type="Proteomes" id="UP000541444">
    <property type="component" value="Unassembled WGS sequence"/>
</dbReference>
<gene>
    <name evidence="1" type="ORF">GIB67_005736</name>
</gene>
<dbReference type="PANTHER" id="PTHR28106:SF1">
    <property type="entry name" value="MITOCHONDRIAL ATPASE COMPLEX SUBUNIT ATP10"/>
    <property type="match status" value="1"/>
</dbReference>